<dbReference type="AlphaFoldDB" id="A0A9P0JBH2"/>
<dbReference type="EMBL" id="OU899036">
    <property type="protein sequence ID" value="CAH1730944.1"/>
    <property type="molecule type" value="Genomic_DNA"/>
</dbReference>
<dbReference type="Proteomes" id="UP001154329">
    <property type="component" value="Chromosome 3"/>
</dbReference>
<sequence>MYISLGLLWLGFKIIHGEIINCPIGGLTNDQICKQLTIESVLYKFYTIADDSSEIFSIIKLSTENTKETLDNLYIGIDDNEMHEDKRNEKKNQDYVQSIKTNLSITEATFQLYVIFRKSLILDDTIPIETRWIEALKIGTDTYRIKFHEKLVYQYALKQNSPPSSQIWSNIPPLKSEKNQKTFSKEYMVLIQSYYNAASTYYFSMKYKLANRVIDDGLNFFISIRNQLYDLNTSTEQEIRHARIWYILLQTLKVDITKYVPYENTLIDEETKLLDAEEEFFLFHKSFPSSAVLLFRRYFLDKDIDTYTRNKLKNYLDRPTLWNTFDDDILYRDHISMYKFLVFFNKSVEDTEKLINIFEAIKRPVLSTEDRLLNYEATKLALEIVKPCIDLTTSSSHTDECSKFQEYIDLESIIISKLRILHDLEKEKLIEKLIKELTTNNHIIEQNVLHSIVTAAIDIDTDSDKYKTNLKNVKKAIELLDTYVEYYDRNLQVNNEIEDEKSNVISKRTIENKFSTLLTKEQLLKKLANTIHTTDENVNNLFIAYKWLMELNGVVVGNDLQTDDRKKEYLDKIKKLASEEKRLLCTESIKTDAHYMYLKTKLESKSLLSRYDWEASNRPSGWISSMPSTTKSKNKNIDQSKAKKMIKKLIYLLDKFECPYINMIEIFTIIFRYFWILQLDYVAMYQSIKSAITEIVVTPEVNIF</sequence>
<feature type="chain" id="PRO_5040441076" evidence="1">
    <location>
        <begin position="18"/>
        <end position="704"/>
    </location>
</feature>
<name>A0A9P0JBH2_APHGO</name>
<feature type="signal peptide" evidence="1">
    <location>
        <begin position="1"/>
        <end position="17"/>
    </location>
</feature>
<evidence type="ECO:0000313" key="2">
    <source>
        <dbReference type="EMBL" id="CAH1730944.1"/>
    </source>
</evidence>
<proteinExistence type="predicted"/>
<keyword evidence="3" id="KW-1185">Reference proteome</keyword>
<protein>
    <submittedName>
        <fullName evidence="2">Uncharacterized protein</fullName>
    </submittedName>
</protein>
<organism evidence="2 3">
    <name type="scientific">Aphis gossypii</name>
    <name type="common">Cotton aphid</name>
    <dbReference type="NCBI Taxonomy" id="80765"/>
    <lineage>
        <taxon>Eukaryota</taxon>
        <taxon>Metazoa</taxon>
        <taxon>Ecdysozoa</taxon>
        <taxon>Arthropoda</taxon>
        <taxon>Hexapoda</taxon>
        <taxon>Insecta</taxon>
        <taxon>Pterygota</taxon>
        <taxon>Neoptera</taxon>
        <taxon>Paraneoptera</taxon>
        <taxon>Hemiptera</taxon>
        <taxon>Sternorrhyncha</taxon>
        <taxon>Aphidomorpha</taxon>
        <taxon>Aphidoidea</taxon>
        <taxon>Aphididae</taxon>
        <taxon>Aphidini</taxon>
        <taxon>Aphis</taxon>
        <taxon>Aphis</taxon>
    </lineage>
</organism>
<evidence type="ECO:0000256" key="1">
    <source>
        <dbReference type="SAM" id="SignalP"/>
    </source>
</evidence>
<accession>A0A9P0JBH2</accession>
<keyword evidence="1" id="KW-0732">Signal</keyword>
<reference evidence="2" key="2">
    <citation type="submission" date="2022-10" db="EMBL/GenBank/DDBJ databases">
        <authorList>
            <consortium name="ENA_rothamsted_submissions"/>
            <consortium name="culmorum"/>
            <person name="King R."/>
        </authorList>
    </citation>
    <scope>NUCLEOTIDE SEQUENCE</scope>
</reference>
<reference evidence="2" key="1">
    <citation type="submission" date="2022-02" db="EMBL/GenBank/DDBJ databases">
        <authorList>
            <person name="King R."/>
        </authorList>
    </citation>
    <scope>NUCLEOTIDE SEQUENCE</scope>
</reference>
<gene>
    <name evidence="2" type="ORF">APHIGO_LOCUS7749</name>
</gene>
<evidence type="ECO:0000313" key="3">
    <source>
        <dbReference type="Proteomes" id="UP001154329"/>
    </source>
</evidence>